<dbReference type="EMBL" id="LT670847">
    <property type="protein sequence ID" value="SHM12497.1"/>
    <property type="molecule type" value="Genomic_DNA"/>
</dbReference>
<dbReference type="OrthoDB" id="6362681at2"/>
<protein>
    <submittedName>
        <fullName evidence="2">Uncharacterized protein</fullName>
    </submittedName>
</protein>
<gene>
    <name evidence="2" type="ORF">SAMN05878437_1342</name>
</gene>
<evidence type="ECO:0000313" key="2">
    <source>
        <dbReference type="EMBL" id="SHM12497.1"/>
    </source>
</evidence>
<dbReference type="STRING" id="29571.SAMN05878437_1342"/>
<dbReference type="Proteomes" id="UP000190911">
    <property type="component" value="Chromosome I"/>
</dbReference>
<feature type="region of interest" description="Disordered" evidence="1">
    <location>
        <begin position="87"/>
        <end position="107"/>
    </location>
</feature>
<reference evidence="2" key="1">
    <citation type="submission" date="2016-11" db="EMBL/GenBank/DDBJ databases">
        <authorList>
            <person name="Jaros S."/>
            <person name="Januszkiewicz K."/>
            <person name="Wedrychowicz H."/>
        </authorList>
    </citation>
    <scope>NUCLEOTIDE SEQUENCE [LARGE SCALE GENOMIC DNA]</scope>
    <source>
        <strain evidence="2">ACAM 12</strain>
    </source>
</reference>
<name>A0A1M7G994_9GAMM</name>
<keyword evidence="3" id="KW-1185">Reference proteome</keyword>
<organism evidence="2 3">
    <name type="scientific">Vreelandella subglaciescola</name>
    <dbReference type="NCBI Taxonomy" id="29571"/>
    <lineage>
        <taxon>Bacteria</taxon>
        <taxon>Pseudomonadati</taxon>
        <taxon>Pseudomonadota</taxon>
        <taxon>Gammaproteobacteria</taxon>
        <taxon>Oceanospirillales</taxon>
        <taxon>Halomonadaceae</taxon>
        <taxon>Vreelandella</taxon>
    </lineage>
</organism>
<dbReference type="RefSeq" id="WP_154045233.1">
    <property type="nucleotide sequence ID" value="NZ_LT670847.1"/>
</dbReference>
<dbReference type="PROSITE" id="PS51257">
    <property type="entry name" value="PROKAR_LIPOPROTEIN"/>
    <property type="match status" value="1"/>
</dbReference>
<feature type="compositionally biased region" description="Low complexity" evidence="1">
    <location>
        <begin position="90"/>
        <end position="102"/>
    </location>
</feature>
<accession>A0A1M7G994</accession>
<evidence type="ECO:0000313" key="3">
    <source>
        <dbReference type="Proteomes" id="UP000190911"/>
    </source>
</evidence>
<dbReference type="AlphaFoldDB" id="A0A1M7G994"/>
<sequence length="269" mass="29038">MNQEVVRRQYLEAMGITTLASRYCLPNALATTACDWEQPAPQAPASPSQRLHALLDDAQQAEADRRAAAPEPAANPASIKALLDDVPSRAEPVPAPAEKAPTTPAPRQPLSFTLSGLCLGGRWLSLHDGELTAEQRKFLVNIYQAAGIAPSAMSAWQTFTWPPLADGPAAEEPLVEAREGLSAFVSGTASRNGWVLSHVLWWAGEQQTPLGEVLDPHQEKSATRSNTLALPLWQGPALETLLHDGAAKRALWPAIKALGERWREAQDDD</sequence>
<proteinExistence type="predicted"/>
<dbReference type="InParanoid" id="A0A1M7G994"/>
<evidence type="ECO:0000256" key="1">
    <source>
        <dbReference type="SAM" id="MobiDB-lite"/>
    </source>
</evidence>